<reference evidence="2 3" key="1">
    <citation type="journal article" date="2021" name="Nat. Commun.">
        <title>Genetic determinants of endophytism in the Arabidopsis root mycobiome.</title>
        <authorList>
            <person name="Mesny F."/>
            <person name="Miyauchi S."/>
            <person name="Thiergart T."/>
            <person name="Pickel B."/>
            <person name="Atanasova L."/>
            <person name="Karlsson M."/>
            <person name="Huettel B."/>
            <person name="Barry K.W."/>
            <person name="Haridas S."/>
            <person name="Chen C."/>
            <person name="Bauer D."/>
            <person name="Andreopoulos W."/>
            <person name="Pangilinan J."/>
            <person name="LaButti K."/>
            <person name="Riley R."/>
            <person name="Lipzen A."/>
            <person name="Clum A."/>
            <person name="Drula E."/>
            <person name="Henrissat B."/>
            <person name="Kohler A."/>
            <person name="Grigoriev I.V."/>
            <person name="Martin F.M."/>
            <person name="Hacquard S."/>
        </authorList>
    </citation>
    <scope>NUCLEOTIDE SEQUENCE [LARGE SCALE GENOMIC DNA]</scope>
    <source>
        <strain evidence="2 3">MPI-CAGE-CH-0241</strain>
    </source>
</reference>
<feature type="compositionally biased region" description="Basic residues" evidence="1">
    <location>
        <begin position="52"/>
        <end position="67"/>
    </location>
</feature>
<organism evidence="2 3">
    <name type="scientific">Thelonectria olida</name>
    <dbReference type="NCBI Taxonomy" id="1576542"/>
    <lineage>
        <taxon>Eukaryota</taxon>
        <taxon>Fungi</taxon>
        <taxon>Dikarya</taxon>
        <taxon>Ascomycota</taxon>
        <taxon>Pezizomycotina</taxon>
        <taxon>Sordariomycetes</taxon>
        <taxon>Hypocreomycetidae</taxon>
        <taxon>Hypocreales</taxon>
        <taxon>Nectriaceae</taxon>
        <taxon>Thelonectria</taxon>
    </lineage>
</organism>
<dbReference type="OrthoDB" id="2142759at2759"/>
<evidence type="ECO:0000313" key="3">
    <source>
        <dbReference type="Proteomes" id="UP000777438"/>
    </source>
</evidence>
<dbReference type="AlphaFoldDB" id="A0A9P8VVW3"/>
<feature type="compositionally biased region" description="Pro residues" evidence="1">
    <location>
        <begin position="31"/>
        <end position="41"/>
    </location>
</feature>
<comment type="caution">
    <text evidence="2">The sequence shown here is derived from an EMBL/GenBank/DDBJ whole genome shotgun (WGS) entry which is preliminary data.</text>
</comment>
<gene>
    <name evidence="2" type="ORF">B0T10DRAFT_565235</name>
</gene>
<accession>A0A9P8VVW3</accession>
<feature type="compositionally biased region" description="Low complexity" evidence="1">
    <location>
        <begin position="68"/>
        <end position="77"/>
    </location>
</feature>
<feature type="region of interest" description="Disordered" evidence="1">
    <location>
        <begin position="22"/>
        <end position="104"/>
    </location>
</feature>
<evidence type="ECO:0000256" key="1">
    <source>
        <dbReference type="SAM" id="MobiDB-lite"/>
    </source>
</evidence>
<name>A0A9P8VVW3_9HYPO</name>
<evidence type="ECO:0000313" key="2">
    <source>
        <dbReference type="EMBL" id="KAH6881049.1"/>
    </source>
</evidence>
<protein>
    <submittedName>
        <fullName evidence="2">Uncharacterized protein</fullName>
    </submittedName>
</protein>
<proteinExistence type="predicted"/>
<sequence>MATPSLPTDQPVDSHVNGCRLRTAHSQTSPPVEPRYLPPKKPSADPRFATYHLRKTALARKSSRSPSKRSVPGSVSPNKDLEIGQPLIEEDDLPNMVTPPQENI</sequence>
<keyword evidence="3" id="KW-1185">Reference proteome</keyword>
<dbReference type="Proteomes" id="UP000777438">
    <property type="component" value="Unassembled WGS sequence"/>
</dbReference>
<dbReference type="EMBL" id="JAGPYM010000024">
    <property type="protein sequence ID" value="KAH6881049.1"/>
    <property type="molecule type" value="Genomic_DNA"/>
</dbReference>